<organism evidence="2 3">
    <name type="scientific">Phytophthora nicotianae P1976</name>
    <dbReference type="NCBI Taxonomy" id="1317066"/>
    <lineage>
        <taxon>Eukaryota</taxon>
        <taxon>Sar</taxon>
        <taxon>Stramenopiles</taxon>
        <taxon>Oomycota</taxon>
        <taxon>Peronosporomycetes</taxon>
        <taxon>Peronosporales</taxon>
        <taxon>Peronosporaceae</taxon>
        <taxon>Phytophthora</taxon>
    </lineage>
</organism>
<comment type="caution">
    <text evidence="2">The sequence shown here is derived from an EMBL/GenBank/DDBJ whole genome shotgun (WGS) entry which is preliminary data.</text>
</comment>
<proteinExistence type="predicted"/>
<dbReference type="EMBL" id="ANJA01002927">
    <property type="protein sequence ID" value="ETO67089.1"/>
    <property type="molecule type" value="Genomic_DNA"/>
</dbReference>
<evidence type="ECO:0000313" key="3">
    <source>
        <dbReference type="Proteomes" id="UP000028582"/>
    </source>
</evidence>
<evidence type="ECO:0000256" key="1">
    <source>
        <dbReference type="SAM" id="MobiDB-lite"/>
    </source>
</evidence>
<feature type="region of interest" description="Disordered" evidence="1">
    <location>
        <begin position="133"/>
        <end position="169"/>
    </location>
</feature>
<dbReference type="Proteomes" id="UP000028582">
    <property type="component" value="Unassembled WGS sequence"/>
</dbReference>
<accession>A0A080ZKC8</accession>
<dbReference type="AlphaFoldDB" id="A0A080ZKC8"/>
<feature type="compositionally biased region" description="Basic and acidic residues" evidence="1">
    <location>
        <begin position="152"/>
        <end position="169"/>
    </location>
</feature>
<protein>
    <submittedName>
        <fullName evidence="2">Uncharacterized protein</fullName>
    </submittedName>
</protein>
<name>A0A080ZKC8_PHYNI</name>
<gene>
    <name evidence="2" type="ORF">F444_15900</name>
</gene>
<evidence type="ECO:0000313" key="2">
    <source>
        <dbReference type="EMBL" id="ETO67089.1"/>
    </source>
</evidence>
<dbReference type="OrthoDB" id="92421at2759"/>
<sequence length="169" mass="18303">MLVAVAVLCFASEPSVRHRNWSKYVVLAAITVAGYLLNTGLSVLNMQVTPGQIHPTILASDLIVESDHEISQPLDANGLLTATFDSKYRENTPGNSVLNTIMRTLLMPAEEVPTWCNRTDDYQYPFKNYSGDLEATEAPSEASEPGSLTSKSEFESTSKSESESKAGAG</sequence>
<feature type="compositionally biased region" description="Low complexity" evidence="1">
    <location>
        <begin position="136"/>
        <end position="151"/>
    </location>
</feature>
<reference evidence="2 3" key="1">
    <citation type="submission" date="2013-11" db="EMBL/GenBank/DDBJ databases">
        <title>The Genome Sequence of Phytophthora parasitica P1976.</title>
        <authorList>
            <consortium name="The Broad Institute Genomics Platform"/>
            <person name="Russ C."/>
            <person name="Tyler B."/>
            <person name="Panabieres F."/>
            <person name="Shan W."/>
            <person name="Tripathy S."/>
            <person name="Grunwald N."/>
            <person name="Machado M."/>
            <person name="Johnson C.S."/>
            <person name="Walker B."/>
            <person name="Young S."/>
            <person name="Zeng Q."/>
            <person name="Gargeya S."/>
            <person name="Fitzgerald M."/>
            <person name="Haas B."/>
            <person name="Abouelleil A."/>
            <person name="Allen A.W."/>
            <person name="Alvarado L."/>
            <person name="Arachchi H.M."/>
            <person name="Berlin A.M."/>
            <person name="Chapman S.B."/>
            <person name="Gainer-Dewar J."/>
            <person name="Goldberg J."/>
            <person name="Griggs A."/>
            <person name="Gujja S."/>
            <person name="Hansen M."/>
            <person name="Howarth C."/>
            <person name="Imamovic A."/>
            <person name="Ireland A."/>
            <person name="Larimer J."/>
            <person name="McCowan C."/>
            <person name="Murphy C."/>
            <person name="Pearson M."/>
            <person name="Poon T.W."/>
            <person name="Priest M."/>
            <person name="Roberts A."/>
            <person name="Saif S."/>
            <person name="Shea T."/>
            <person name="Sisk P."/>
            <person name="Sykes S."/>
            <person name="Wortman J."/>
            <person name="Nusbaum C."/>
            <person name="Birren B."/>
        </authorList>
    </citation>
    <scope>NUCLEOTIDE SEQUENCE [LARGE SCALE GENOMIC DNA]</scope>
    <source>
        <strain evidence="2 3">P1976</strain>
    </source>
</reference>